<evidence type="ECO:0000313" key="2">
    <source>
        <dbReference type="Proteomes" id="UP001597544"/>
    </source>
</evidence>
<name>A0ABW5IJE1_9BACT</name>
<dbReference type="Proteomes" id="UP001597544">
    <property type="component" value="Unassembled WGS sequence"/>
</dbReference>
<protein>
    <submittedName>
        <fullName evidence="1">YdcF family protein</fullName>
    </submittedName>
</protein>
<dbReference type="RefSeq" id="WP_377504214.1">
    <property type="nucleotide sequence ID" value="NZ_JBHULU010000009.1"/>
</dbReference>
<accession>A0ABW5IJE1</accession>
<sequence length="206" mass="23317">MIEELIIRTLCDTLPSKPADAVFLFGQTEDNQQSVFGTSVDLYRNRKVNKLLFLQTEAMSGYPGFEVWKKELVRLEVGEAIEPVLLSREREQLNTRIEAEAMVLHAREKEYQQIVVTASPFQQPRAFMAAVTAALEFYPSLKLYSSPGKVLDWNEEVKHSQGKVKGTRAGLIPGEMERIQKYNAKGDLAEVHTVLGYLSRREAGKL</sequence>
<comment type="caution">
    <text evidence="1">The sequence shown here is derived from an EMBL/GenBank/DDBJ whole genome shotgun (WGS) entry which is preliminary data.</text>
</comment>
<dbReference type="EMBL" id="JBHULU010000009">
    <property type="protein sequence ID" value="MFD2513495.1"/>
    <property type="molecule type" value="Genomic_DNA"/>
</dbReference>
<evidence type="ECO:0000313" key="1">
    <source>
        <dbReference type="EMBL" id="MFD2513495.1"/>
    </source>
</evidence>
<proteinExistence type="predicted"/>
<reference evidence="2" key="1">
    <citation type="journal article" date="2019" name="Int. J. Syst. Evol. Microbiol.">
        <title>The Global Catalogue of Microorganisms (GCM) 10K type strain sequencing project: providing services to taxonomists for standard genome sequencing and annotation.</title>
        <authorList>
            <consortium name="The Broad Institute Genomics Platform"/>
            <consortium name="The Broad Institute Genome Sequencing Center for Infectious Disease"/>
            <person name="Wu L."/>
            <person name="Ma J."/>
        </authorList>
    </citation>
    <scope>NUCLEOTIDE SEQUENCE [LARGE SCALE GENOMIC DNA]</scope>
    <source>
        <strain evidence="2">KCTC 42498</strain>
    </source>
</reference>
<gene>
    <name evidence="1" type="ORF">ACFSRY_06430</name>
</gene>
<organism evidence="1 2">
    <name type="scientific">Pontibacter locisalis</name>
    <dbReference type="NCBI Taxonomy" id="1719035"/>
    <lineage>
        <taxon>Bacteria</taxon>
        <taxon>Pseudomonadati</taxon>
        <taxon>Bacteroidota</taxon>
        <taxon>Cytophagia</taxon>
        <taxon>Cytophagales</taxon>
        <taxon>Hymenobacteraceae</taxon>
        <taxon>Pontibacter</taxon>
    </lineage>
</organism>
<keyword evidence="2" id="KW-1185">Reference proteome</keyword>